<evidence type="ECO:0000313" key="3">
    <source>
        <dbReference type="Proteomes" id="UP001054837"/>
    </source>
</evidence>
<accession>A0AAV4TWC4</accession>
<protein>
    <submittedName>
        <fullName evidence="2">Uncharacterized protein</fullName>
    </submittedName>
</protein>
<dbReference type="Proteomes" id="UP001054837">
    <property type="component" value="Unassembled WGS sequence"/>
</dbReference>
<dbReference type="AlphaFoldDB" id="A0AAV4TWC4"/>
<evidence type="ECO:0000256" key="1">
    <source>
        <dbReference type="SAM" id="MobiDB-lite"/>
    </source>
</evidence>
<reference evidence="2 3" key="1">
    <citation type="submission" date="2021-06" db="EMBL/GenBank/DDBJ databases">
        <title>Caerostris darwini draft genome.</title>
        <authorList>
            <person name="Kono N."/>
            <person name="Arakawa K."/>
        </authorList>
    </citation>
    <scope>NUCLEOTIDE SEQUENCE [LARGE SCALE GENOMIC DNA]</scope>
</reference>
<dbReference type="EMBL" id="BPLQ01010216">
    <property type="protein sequence ID" value="GIY49280.1"/>
    <property type="molecule type" value="Genomic_DNA"/>
</dbReference>
<organism evidence="2 3">
    <name type="scientific">Caerostris darwini</name>
    <dbReference type="NCBI Taxonomy" id="1538125"/>
    <lineage>
        <taxon>Eukaryota</taxon>
        <taxon>Metazoa</taxon>
        <taxon>Ecdysozoa</taxon>
        <taxon>Arthropoda</taxon>
        <taxon>Chelicerata</taxon>
        <taxon>Arachnida</taxon>
        <taxon>Araneae</taxon>
        <taxon>Araneomorphae</taxon>
        <taxon>Entelegynae</taxon>
        <taxon>Araneoidea</taxon>
        <taxon>Araneidae</taxon>
        <taxon>Caerostris</taxon>
    </lineage>
</organism>
<proteinExistence type="predicted"/>
<evidence type="ECO:0000313" key="2">
    <source>
        <dbReference type="EMBL" id="GIY49280.1"/>
    </source>
</evidence>
<feature type="region of interest" description="Disordered" evidence="1">
    <location>
        <begin position="107"/>
        <end position="160"/>
    </location>
</feature>
<name>A0AAV4TWC4_9ARAC</name>
<comment type="caution">
    <text evidence="2">The sequence shown here is derived from an EMBL/GenBank/DDBJ whole genome shotgun (WGS) entry which is preliminary data.</text>
</comment>
<keyword evidence="3" id="KW-1185">Reference proteome</keyword>
<gene>
    <name evidence="2" type="ORF">CDAR_580661</name>
</gene>
<sequence length="160" mass="17859">MYPPLHESHAPRIPDTRVISVLTQSERAQPLSDAASSLMIKKRLPDLENVSSPPGIICFTNPRYKSCPHSLREYEDAFYASKLKSSNMKRLSTNFYISNIKKNPSFSKSNLPTESTAPEGCGLFPNDQKKLHGPENVSSPPGIPRSKNSIYKNHLIPHSI</sequence>
<feature type="compositionally biased region" description="Polar residues" evidence="1">
    <location>
        <begin position="107"/>
        <end position="116"/>
    </location>
</feature>